<dbReference type="InterPro" id="IPR011109">
    <property type="entry name" value="DNA_bind_recombinase_dom"/>
</dbReference>
<dbReference type="Pfam" id="PF07508">
    <property type="entry name" value="Recombinase"/>
    <property type="match status" value="1"/>
</dbReference>
<evidence type="ECO:0000259" key="3">
    <source>
        <dbReference type="PROSITE" id="PS51737"/>
    </source>
</evidence>
<dbReference type="InterPro" id="IPR038109">
    <property type="entry name" value="DNA_bind_recomb_sf"/>
</dbReference>
<keyword evidence="1" id="KW-0175">Coiled coil</keyword>
<gene>
    <name evidence="4" type="ORF">JW646_17090</name>
</gene>
<evidence type="ECO:0000256" key="1">
    <source>
        <dbReference type="SAM" id="Coils"/>
    </source>
</evidence>
<dbReference type="Gene3D" id="3.40.50.1390">
    <property type="entry name" value="Resolvase, N-terminal catalytic domain"/>
    <property type="match status" value="1"/>
</dbReference>
<accession>A0AAX2ZG36</accession>
<sequence>MKIAIYSRKSVFTGKGDSVENQIQLCKEYIQLHFPGDNEVKIYEDEGFSAKNTNRPKFQELLQDARKKEFDCLICYRLDRISRNVSDFSNLIEELNSLGISFVSIKEQFDTSTPMGRAMMYISSVFAQLERETIAERVRDNMVELAKHGRWLGGLTPLGFDSEQLIYVDEEMKERKMSKLIINKEEMELVKKIYEKYLELGSIHQVVIFLQQNRYVGKKGKLFSPSSVSKILSNPVYVKSNDNVLSYLKSIGINVFGSKDGYGLLTYNKRDNNNKKRDKTEWIAAVGKHKGVIPSDKWLLVQNLLNANKDKNKNFRLGTSNKSPLTGLVKCAKCGSNMRIAYGRNHHYYTCTRKINSKNALCDNASANGDDFEKAVIDNIMNIDKNKLLKSLNSNTEEIKDDSKILDRINNEIISKKKQLDKLTINLAKFDDEISDILIEKINNLSKEIKELQLQKNEVACTLDETSTENRNTELVLDTLNRFQKSFNDIEDIQTQRTLMNMLIEEIRWNGDDSKIEIDFFGSKKKV</sequence>
<feature type="domain" description="Resolvase/invertase-type recombinase catalytic" evidence="2">
    <location>
        <begin position="2"/>
        <end position="149"/>
    </location>
</feature>
<dbReference type="SUPFAM" id="SSF53041">
    <property type="entry name" value="Resolvase-like"/>
    <property type="match status" value="1"/>
</dbReference>
<protein>
    <submittedName>
        <fullName evidence="4">Recombinase family protein</fullName>
    </submittedName>
</protein>
<keyword evidence="5" id="KW-1185">Reference proteome</keyword>
<name>A0AAX2ZG36_9FIRM</name>
<dbReference type="PROSITE" id="PS51736">
    <property type="entry name" value="RECOMBINASES_3"/>
    <property type="match status" value="1"/>
</dbReference>
<dbReference type="Pfam" id="PF13408">
    <property type="entry name" value="Zn_ribbon_recom"/>
    <property type="match status" value="1"/>
</dbReference>
<dbReference type="KEGG" id="tem:JW646_17090"/>
<organism evidence="4 5">
    <name type="scientific">Terrisporobacter hibernicus</name>
    <dbReference type="NCBI Taxonomy" id="2813371"/>
    <lineage>
        <taxon>Bacteria</taxon>
        <taxon>Bacillati</taxon>
        <taxon>Bacillota</taxon>
        <taxon>Clostridia</taxon>
        <taxon>Peptostreptococcales</taxon>
        <taxon>Peptostreptococcaceae</taxon>
        <taxon>Terrisporobacter</taxon>
    </lineage>
</organism>
<evidence type="ECO:0000313" key="5">
    <source>
        <dbReference type="Proteomes" id="UP001198983"/>
    </source>
</evidence>
<reference evidence="4 5" key="1">
    <citation type="journal article" date="2023" name="Int. J. Syst. Evol. Microbiol.">
        <title>Terrisporobacter hibernicus sp. nov., isolated from bovine faeces in Northern Ireland.</title>
        <authorList>
            <person name="Mitchell M."/>
            <person name="Nguyen S.V."/>
            <person name="Connor M."/>
            <person name="Fairley D.J."/>
            <person name="Donoghue O."/>
            <person name="Marshall H."/>
            <person name="Koolman L."/>
            <person name="McMullan G."/>
            <person name="Schaffer K.E."/>
            <person name="McGrath J.W."/>
            <person name="Fanning S."/>
        </authorList>
    </citation>
    <scope>NUCLEOTIDE SEQUENCE [LARGE SCALE GENOMIC DNA]</scope>
    <source>
        <strain evidence="4 5">MCA3</strain>
    </source>
</reference>
<dbReference type="RefSeq" id="WP_228415776.1">
    <property type="nucleotide sequence ID" value="NZ_CP081135.1"/>
</dbReference>
<evidence type="ECO:0000259" key="2">
    <source>
        <dbReference type="PROSITE" id="PS51736"/>
    </source>
</evidence>
<dbReference type="PROSITE" id="PS51737">
    <property type="entry name" value="RECOMBINASE_DNA_BIND"/>
    <property type="match status" value="1"/>
</dbReference>
<dbReference type="PANTHER" id="PTHR30461">
    <property type="entry name" value="DNA-INVERTASE FROM LAMBDOID PROPHAGE"/>
    <property type="match status" value="1"/>
</dbReference>
<dbReference type="CDD" id="cd03768">
    <property type="entry name" value="SR_ResInv"/>
    <property type="match status" value="1"/>
</dbReference>
<dbReference type="Gene3D" id="3.90.1750.20">
    <property type="entry name" value="Putative Large Serine Recombinase, Chain B, Domain 2"/>
    <property type="match status" value="1"/>
</dbReference>
<dbReference type="InterPro" id="IPR050639">
    <property type="entry name" value="SSR_resolvase"/>
</dbReference>
<dbReference type="GO" id="GO:0003677">
    <property type="term" value="F:DNA binding"/>
    <property type="evidence" value="ECO:0007669"/>
    <property type="project" value="InterPro"/>
</dbReference>
<evidence type="ECO:0000313" key="4">
    <source>
        <dbReference type="EMBL" id="UEL47325.1"/>
    </source>
</evidence>
<dbReference type="GO" id="GO:0000150">
    <property type="term" value="F:DNA strand exchange activity"/>
    <property type="evidence" value="ECO:0007669"/>
    <property type="project" value="InterPro"/>
</dbReference>
<dbReference type="SMART" id="SM00857">
    <property type="entry name" value="Resolvase"/>
    <property type="match status" value="1"/>
</dbReference>
<feature type="domain" description="Recombinase" evidence="3">
    <location>
        <begin position="157"/>
        <end position="311"/>
    </location>
</feature>
<dbReference type="Pfam" id="PF00239">
    <property type="entry name" value="Resolvase"/>
    <property type="match status" value="1"/>
</dbReference>
<dbReference type="InterPro" id="IPR036162">
    <property type="entry name" value="Resolvase-like_N_sf"/>
</dbReference>
<dbReference type="Proteomes" id="UP001198983">
    <property type="component" value="Chromosome"/>
</dbReference>
<dbReference type="PANTHER" id="PTHR30461:SF23">
    <property type="entry name" value="DNA RECOMBINASE-RELATED"/>
    <property type="match status" value="1"/>
</dbReference>
<dbReference type="InterPro" id="IPR006119">
    <property type="entry name" value="Resolv_N"/>
</dbReference>
<dbReference type="AlphaFoldDB" id="A0AAX2ZG36"/>
<dbReference type="InterPro" id="IPR025827">
    <property type="entry name" value="Zn_ribbon_recom_dom"/>
</dbReference>
<feature type="coiled-coil region" evidence="1">
    <location>
        <begin position="406"/>
        <end position="469"/>
    </location>
</feature>
<dbReference type="EMBL" id="CP081135">
    <property type="protein sequence ID" value="UEL47325.1"/>
    <property type="molecule type" value="Genomic_DNA"/>
</dbReference>
<proteinExistence type="predicted"/>